<evidence type="ECO:0000256" key="3">
    <source>
        <dbReference type="ARBA" id="ARBA00022692"/>
    </source>
</evidence>
<dbReference type="GO" id="GO:0000271">
    <property type="term" value="P:polysaccharide biosynthetic process"/>
    <property type="evidence" value="ECO:0007669"/>
    <property type="project" value="InterPro"/>
</dbReference>
<sequence>MTESVLEAVQMRTRALLSPGRFTQFAGVGLAGATVDIVALAVLVELAGLGPVIAKAISWELSIVVIFVINERWTFSGFGSTGPRAVGRRFLRSNGVRFAGFLVTLSVLTALVYGFGVWYLAANVVGLAVGFVVNYTFESLLTWKVHRE</sequence>
<dbReference type="InterPro" id="IPR007267">
    <property type="entry name" value="GtrA_DPMS_TM"/>
</dbReference>
<feature type="domain" description="GtrA/DPMS transmembrane" evidence="7">
    <location>
        <begin position="24"/>
        <end position="143"/>
    </location>
</feature>
<name>A0A3N6LSF3_9EURY</name>
<dbReference type="GO" id="GO:0005886">
    <property type="term" value="C:plasma membrane"/>
    <property type="evidence" value="ECO:0007669"/>
    <property type="project" value="TreeGrafter"/>
</dbReference>
<dbReference type="OrthoDB" id="44002at2157"/>
<comment type="caution">
    <text evidence="8">The sequence shown here is derived from an EMBL/GenBank/DDBJ whole genome shotgun (WGS) entry which is preliminary data.</text>
</comment>
<keyword evidence="4 6" id="KW-1133">Transmembrane helix</keyword>
<dbReference type="PANTHER" id="PTHR38459">
    <property type="entry name" value="PROPHAGE BACTOPRENOL-LINKED GLUCOSE TRANSLOCASE HOMOLOG"/>
    <property type="match status" value="1"/>
</dbReference>
<feature type="transmembrane region" description="Helical" evidence="6">
    <location>
        <begin position="22"/>
        <end position="44"/>
    </location>
</feature>
<dbReference type="AlphaFoldDB" id="A0A3N6LSF3"/>
<evidence type="ECO:0000256" key="2">
    <source>
        <dbReference type="ARBA" id="ARBA00009399"/>
    </source>
</evidence>
<keyword evidence="5 6" id="KW-0472">Membrane</keyword>
<reference evidence="8 9" key="1">
    <citation type="submission" date="2018-10" db="EMBL/GenBank/DDBJ databases">
        <title>Natrarchaeobius chitinivorans gen. nov., sp. nov., and Natrarchaeobius haloalkaliphilus sp. nov., alkaliphilic, chitin-utilizing haloarchaea from hypersaline alkaline lakes.</title>
        <authorList>
            <person name="Sorokin D.Y."/>
            <person name="Elcheninov A.G."/>
            <person name="Kostrikina N.A."/>
            <person name="Bale N.J."/>
            <person name="Sinninghe Damste J.S."/>
            <person name="Khijniak T.V."/>
            <person name="Kublanov I.V."/>
            <person name="Toshchakov S.V."/>
        </authorList>
    </citation>
    <scope>NUCLEOTIDE SEQUENCE [LARGE SCALE GENOMIC DNA]</scope>
    <source>
        <strain evidence="8 9">AArcht-Sl</strain>
    </source>
</reference>
<dbReference type="Proteomes" id="UP000273828">
    <property type="component" value="Unassembled WGS sequence"/>
</dbReference>
<organism evidence="8 9">
    <name type="scientific">Natrarchaeobius halalkaliphilus</name>
    <dbReference type="NCBI Taxonomy" id="1679091"/>
    <lineage>
        <taxon>Archaea</taxon>
        <taxon>Methanobacteriati</taxon>
        <taxon>Methanobacteriota</taxon>
        <taxon>Stenosarchaea group</taxon>
        <taxon>Halobacteria</taxon>
        <taxon>Halobacteriales</taxon>
        <taxon>Natrialbaceae</taxon>
        <taxon>Natrarchaeobius</taxon>
    </lineage>
</organism>
<protein>
    <submittedName>
        <fullName evidence="8">GtrA family protein</fullName>
    </submittedName>
</protein>
<evidence type="ECO:0000313" key="9">
    <source>
        <dbReference type="Proteomes" id="UP000273828"/>
    </source>
</evidence>
<comment type="subcellular location">
    <subcellularLocation>
        <location evidence="1">Membrane</location>
        <topology evidence="1">Multi-pass membrane protein</topology>
    </subcellularLocation>
</comment>
<keyword evidence="3 6" id="KW-0812">Transmembrane</keyword>
<dbReference type="InterPro" id="IPR051401">
    <property type="entry name" value="GtrA_CellWall_Glycosyl"/>
</dbReference>
<dbReference type="PANTHER" id="PTHR38459:SF1">
    <property type="entry name" value="PROPHAGE BACTOPRENOL-LINKED GLUCOSE TRANSLOCASE HOMOLOG"/>
    <property type="match status" value="1"/>
</dbReference>
<evidence type="ECO:0000256" key="5">
    <source>
        <dbReference type="ARBA" id="ARBA00023136"/>
    </source>
</evidence>
<evidence type="ECO:0000313" key="8">
    <source>
        <dbReference type="EMBL" id="RQG92858.1"/>
    </source>
</evidence>
<dbReference type="Pfam" id="PF04138">
    <property type="entry name" value="GtrA_DPMS_TM"/>
    <property type="match status" value="1"/>
</dbReference>
<evidence type="ECO:0000259" key="7">
    <source>
        <dbReference type="Pfam" id="PF04138"/>
    </source>
</evidence>
<evidence type="ECO:0000256" key="4">
    <source>
        <dbReference type="ARBA" id="ARBA00022989"/>
    </source>
</evidence>
<proteinExistence type="inferred from homology"/>
<feature type="transmembrane region" description="Helical" evidence="6">
    <location>
        <begin position="96"/>
        <end position="113"/>
    </location>
</feature>
<comment type="similarity">
    <text evidence="2">Belongs to the GtrA family.</text>
</comment>
<keyword evidence="9" id="KW-1185">Reference proteome</keyword>
<evidence type="ECO:0000256" key="6">
    <source>
        <dbReference type="SAM" id="Phobius"/>
    </source>
</evidence>
<dbReference type="EMBL" id="REFY01000001">
    <property type="protein sequence ID" value="RQG92858.1"/>
    <property type="molecule type" value="Genomic_DNA"/>
</dbReference>
<evidence type="ECO:0000256" key="1">
    <source>
        <dbReference type="ARBA" id="ARBA00004141"/>
    </source>
</evidence>
<feature type="transmembrane region" description="Helical" evidence="6">
    <location>
        <begin position="56"/>
        <end position="75"/>
    </location>
</feature>
<accession>A0A3N6LSF3</accession>
<feature type="transmembrane region" description="Helical" evidence="6">
    <location>
        <begin position="119"/>
        <end position="137"/>
    </location>
</feature>
<gene>
    <name evidence="8" type="ORF">EA462_01140</name>
</gene>
<dbReference type="RefSeq" id="WP_124176739.1">
    <property type="nucleotide sequence ID" value="NZ_REFY01000001.1"/>
</dbReference>